<dbReference type="SMART" id="SM01034">
    <property type="entry name" value="BLUF"/>
    <property type="match status" value="1"/>
</dbReference>
<dbReference type="RefSeq" id="WP_196984575.1">
    <property type="nucleotide sequence ID" value="NZ_JADWYS010000001.1"/>
</dbReference>
<dbReference type="GO" id="GO:0009882">
    <property type="term" value="F:blue light photoreceptor activity"/>
    <property type="evidence" value="ECO:0007669"/>
    <property type="project" value="InterPro"/>
</dbReference>
<dbReference type="GO" id="GO:0071949">
    <property type="term" value="F:FAD binding"/>
    <property type="evidence" value="ECO:0007669"/>
    <property type="project" value="InterPro"/>
</dbReference>
<evidence type="ECO:0000313" key="3">
    <source>
        <dbReference type="Proteomes" id="UP000651050"/>
    </source>
</evidence>
<dbReference type="PROSITE" id="PS50925">
    <property type="entry name" value="BLUF"/>
    <property type="match status" value="1"/>
</dbReference>
<proteinExistence type="predicted"/>
<protein>
    <submittedName>
        <fullName evidence="2">BLUF domain-containing protein</fullName>
    </submittedName>
</protein>
<dbReference type="SUPFAM" id="SSF54975">
    <property type="entry name" value="Acylphosphatase/BLUF domain-like"/>
    <property type="match status" value="1"/>
</dbReference>
<dbReference type="InterPro" id="IPR007024">
    <property type="entry name" value="BLUF_domain"/>
</dbReference>
<dbReference type="Pfam" id="PF04940">
    <property type="entry name" value="BLUF"/>
    <property type="match status" value="1"/>
</dbReference>
<dbReference type="InterPro" id="IPR036046">
    <property type="entry name" value="Acylphosphatase-like_dom_sf"/>
</dbReference>
<dbReference type="AlphaFoldDB" id="A0A931MER5"/>
<organism evidence="2 3">
    <name type="scientific">Caenimonas aquaedulcis</name>
    <dbReference type="NCBI Taxonomy" id="2793270"/>
    <lineage>
        <taxon>Bacteria</taxon>
        <taxon>Pseudomonadati</taxon>
        <taxon>Pseudomonadota</taxon>
        <taxon>Betaproteobacteria</taxon>
        <taxon>Burkholderiales</taxon>
        <taxon>Comamonadaceae</taxon>
        <taxon>Caenimonas</taxon>
    </lineage>
</organism>
<name>A0A931MER5_9BURK</name>
<evidence type="ECO:0000313" key="2">
    <source>
        <dbReference type="EMBL" id="MBG9386599.1"/>
    </source>
</evidence>
<comment type="caution">
    <text evidence="2">The sequence shown here is derived from an EMBL/GenBank/DDBJ whole genome shotgun (WGS) entry which is preliminary data.</text>
</comment>
<sequence length="158" mass="17562">MSSFPSTPPATDLQALVYMSTAVGTPTREDLDHLLARARARNETHGVTGVLLYSEGSFMQYIEGTQDALDRVYEAIRLDPLHHHIFEVLREPIARREFAQWTMELRTTAASGMGLPSPLDDVARTLADPPRAGSPALLLLQAFWNRGLGTRYARALEE</sequence>
<reference evidence="2" key="1">
    <citation type="submission" date="2020-11" db="EMBL/GenBank/DDBJ databases">
        <title>Bacterial whole genome sequence for Caenimonas sp. DR4.4.</title>
        <authorList>
            <person name="Le V."/>
            <person name="Ko S.-R."/>
            <person name="Ahn C.-Y."/>
            <person name="Oh H.-M."/>
        </authorList>
    </citation>
    <scope>NUCLEOTIDE SEQUENCE</scope>
    <source>
        <strain evidence="2">DR4.4</strain>
    </source>
</reference>
<dbReference type="Proteomes" id="UP000651050">
    <property type="component" value="Unassembled WGS sequence"/>
</dbReference>
<dbReference type="EMBL" id="JADWYS010000001">
    <property type="protein sequence ID" value="MBG9386599.1"/>
    <property type="molecule type" value="Genomic_DNA"/>
</dbReference>
<keyword evidence="3" id="KW-1185">Reference proteome</keyword>
<dbReference type="Gene3D" id="3.30.70.100">
    <property type="match status" value="1"/>
</dbReference>
<feature type="domain" description="BLUF" evidence="1">
    <location>
        <begin position="13"/>
        <end position="104"/>
    </location>
</feature>
<accession>A0A931MER5</accession>
<evidence type="ECO:0000259" key="1">
    <source>
        <dbReference type="PROSITE" id="PS50925"/>
    </source>
</evidence>
<gene>
    <name evidence="2" type="ORF">I5803_01060</name>
</gene>